<keyword evidence="4" id="KW-1185">Reference proteome</keyword>
<organism evidence="3 4">
    <name type="scientific">Ectothiorhodospira marina</name>
    <dbReference type="NCBI Taxonomy" id="1396821"/>
    <lineage>
        <taxon>Bacteria</taxon>
        <taxon>Pseudomonadati</taxon>
        <taxon>Pseudomonadota</taxon>
        <taxon>Gammaproteobacteria</taxon>
        <taxon>Chromatiales</taxon>
        <taxon>Ectothiorhodospiraceae</taxon>
        <taxon>Ectothiorhodospira</taxon>
    </lineage>
</organism>
<dbReference type="InterPro" id="IPR051416">
    <property type="entry name" value="phD-YefM_TA_antitoxins"/>
</dbReference>
<accession>A0A1H7LP95</accession>
<evidence type="ECO:0000313" key="3">
    <source>
        <dbReference type="EMBL" id="SEL00669.1"/>
    </source>
</evidence>
<sequence>MDTVNIHEAKTQLSRLLARAAMGETVIIAKAGHPIAKLTPIDTPPASKARRLGFLKGDFQIPNDFDTMGSDEIAKMFDGDDRSSFCYWIRTPPPSSPTVPGRGC</sequence>
<evidence type="ECO:0000313" key="4">
    <source>
        <dbReference type="Proteomes" id="UP000199256"/>
    </source>
</evidence>
<dbReference type="Proteomes" id="UP000199256">
    <property type="component" value="Unassembled WGS sequence"/>
</dbReference>
<dbReference type="PANTHER" id="PTHR35377">
    <property type="entry name" value="ANTITOXIN VAPB49-RELATED-RELATED"/>
    <property type="match status" value="1"/>
</dbReference>
<dbReference type="STRING" id="1396821.SAMN05444515_1082"/>
<dbReference type="InterPro" id="IPR036165">
    <property type="entry name" value="YefM-like_sf"/>
</dbReference>
<proteinExistence type="inferred from homology"/>
<evidence type="ECO:0000256" key="1">
    <source>
        <dbReference type="ARBA" id="ARBA00009981"/>
    </source>
</evidence>
<dbReference type="SUPFAM" id="SSF143120">
    <property type="entry name" value="YefM-like"/>
    <property type="match status" value="1"/>
</dbReference>
<dbReference type="InterPro" id="IPR006442">
    <property type="entry name" value="Antitoxin_Phd/YefM"/>
</dbReference>
<protein>
    <recommendedName>
        <fullName evidence="2">Antitoxin</fullName>
    </recommendedName>
</protein>
<comment type="similarity">
    <text evidence="1 2">Belongs to the phD/YefM antitoxin family.</text>
</comment>
<reference evidence="4" key="1">
    <citation type="submission" date="2016-10" db="EMBL/GenBank/DDBJ databases">
        <authorList>
            <person name="Varghese N."/>
            <person name="Submissions S."/>
        </authorList>
    </citation>
    <scope>NUCLEOTIDE SEQUENCE [LARGE SCALE GENOMIC DNA]</scope>
    <source>
        <strain evidence="4">DSM 241</strain>
    </source>
</reference>
<dbReference type="NCBIfam" id="TIGR01552">
    <property type="entry name" value="phd_fam"/>
    <property type="match status" value="1"/>
</dbReference>
<gene>
    <name evidence="3" type="ORF">SAMN05444515_1082</name>
</gene>
<dbReference type="OrthoDB" id="9800503at2"/>
<dbReference type="EMBL" id="FOAA01000008">
    <property type="protein sequence ID" value="SEL00669.1"/>
    <property type="molecule type" value="Genomic_DNA"/>
</dbReference>
<dbReference type="RefSeq" id="WP_090253247.1">
    <property type="nucleotide sequence ID" value="NZ_FOAA01000008.1"/>
</dbReference>
<name>A0A1H7LP95_9GAMM</name>
<dbReference type="AlphaFoldDB" id="A0A1H7LP95"/>
<comment type="function">
    <text evidence="2">Antitoxin component of a type II toxin-antitoxin (TA) system.</text>
</comment>
<dbReference type="Gene3D" id="3.40.1620.10">
    <property type="entry name" value="YefM-like domain"/>
    <property type="match status" value="1"/>
</dbReference>
<dbReference type="Pfam" id="PF02604">
    <property type="entry name" value="PhdYeFM_antitox"/>
    <property type="match status" value="1"/>
</dbReference>
<evidence type="ECO:0000256" key="2">
    <source>
        <dbReference type="RuleBase" id="RU362080"/>
    </source>
</evidence>